<gene>
    <name evidence="2" type="ORF">SLS62_007833</name>
</gene>
<feature type="compositionally biased region" description="Basic and acidic residues" evidence="1">
    <location>
        <begin position="83"/>
        <end position="93"/>
    </location>
</feature>
<evidence type="ECO:0000256" key="1">
    <source>
        <dbReference type="SAM" id="MobiDB-lite"/>
    </source>
</evidence>
<evidence type="ECO:0000313" key="2">
    <source>
        <dbReference type="EMBL" id="KAK7750204.1"/>
    </source>
</evidence>
<feature type="region of interest" description="Disordered" evidence="1">
    <location>
        <begin position="196"/>
        <end position="223"/>
    </location>
</feature>
<dbReference type="Proteomes" id="UP001320420">
    <property type="component" value="Unassembled WGS sequence"/>
</dbReference>
<comment type="caution">
    <text evidence="2">The sequence shown here is derived from an EMBL/GenBank/DDBJ whole genome shotgun (WGS) entry which is preliminary data.</text>
</comment>
<organism evidence="2 3">
    <name type="scientific">Diatrype stigma</name>
    <dbReference type="NCBI Taxonomy" id="117547"/>
    <lineage>
        <taxon>Eukaryota</taxon>
        <taxon>Fungi</taxon>
        <taxon>Dikarya</taxon>
        <taxon>Ascomycota</taxon>
        <taxon>Pezizomycotina</taxon>
        <taxon>Sordariomycetes</taxon>
        <taxon>Xylariomycetidae</taxon>
        <taxon>Xylariales</taxon>
        <taxon>Diatrypaceae</taxon>
        <taxon>Diatrype</taxon>
    </lineage>
</organism>
<feature type="region of interest" description="Disordered" evidence="1">
    <location>
        <begin position="83"/>
        <end position="146"/>
    </location>
</feature>
<feature type="compositionally biased region" description="Polar residues" evidence="1">
    <location>
        <begin position="212"/>
        <end position="223"/>
    </location>
</feature>
<protein>
    <submittedName>
        <fullName evidence="2">Uncharacterized protein</fullName>
    </submittedName>
</protein>
<evidence type="ECO:0000313" key="3">
    <source>
        <dbReference type="Proteomes" id="UP001320420"/>
    </source>
</evidence>
<sequence>MILLLGQILPSWGKKDLQLGDYTWWTASPEGSLPRLPAAVPTRGAPESELVHAPFNVTALFRLVVCLHAVGLSRALALRGPRGDPLENARECRGPGPAAEDDRRPGTEPGAYRAQHQRAPVAGQAHGPRGRVERAAPQELAPAGPGSVRNYRLMFPAYEDGSLSRLHFPLAFWNAEIGGGEDPPTVIRRALLDDEHGDWTGPRRRGRPARQDCTSSLPSGGSP</sequence>
<reference evidence="2 3" key="1">
    <citation type="submission" date="2024-02" db="EMBL/GenBank/DDBJ databases">
        <title>De novo assembly and annotation of 12 fungi associated with fruit tree decline syndrome in Ontario, Canada.</title>
        <authorList>
            <person name="Sulman M."/>
            <person name="Ellouze W."/>
            <person name="Ilyukhin E."/>
        </authorList>
    </citation>
    <scope>NUCLEOTIDE SEQUENCE [LARGE SCALE GENOMIC DNA]</scope>
    <source>
        <strain evidence="2 3">M11/M66-122</strain>
    </source>
</reference>
<dbReference type="AlphaFoldDB" id="A0AAN9UKV2"/>
<dbReference type="EMBL" id="JAKJXP020000068">
    <property type="protein sequence ID" value="KAK7750204.1"/>
    <property type="molecule type" value="Genomic_DNA"/>
</dbReference>
<keyword evidence="3" id="KW-1185">Reference proteome</keyword>
<proteinExistence type="predicted"/>
<accession>A0AAN9UKV2</accession>
<name>A0AAN9UKV2_9PEZI</name>